<comment type="caution">
    <text evidence="2">The sequence shown here is derived from an EMBL/GenBank/DDBJ whole genome shotgun (WGS) entry which is preliminary data.</text>
</comment>
<sequence>MLPQAAYDYHGPWDTNITDQASVSNPHTSILDIRDSALLYVRAGVDLAKVVSLRPCTFDSQGSLVTFDQQDTWNAKQQFAQKSCFRGTFIWSLNQNTDDLTDDSGSESNGSKPGLFSMVEWNPNPFPSPNARSQTFVQSTGMVTSTVTTVIGASTSTITSTVIVPKATSTTTSWAVISGTPSSSVGTTVVPQSTAIITQTVTAGSTIVSTTIFVNTATTIVVHVPSSTSTVSIGAVIITLNSGGTPVNNPVPTWISQPSAITPNWTMNILPPTDADTVTFTAPLTSTPTWTSIVRTTQSSSTSSGAIVIITGPPGDHSRCNPSINVFSLILGKGISGCMPADVGIIHGITPTPVKPLGWTGTWKDPFPLPTDPSNPGDEDPDDPEEPNPTCGPIPTSVFDSPGDPENADWDELGTDPDFRRRKCSEVTFESLQVRQAFPPQLRHIAVNRCKIQQDSSNFVQLTNGNYVRLPGPPSLQLTVGSVQVPGRPPSGIDFVVQEHIFELGYIDQFFRDLVMSTTPCNWIKDNIFDYIRRDGTKMGVALVSAIDIQKNMVWADRRMNQANSNLVLQNRITAQDPPQWEEIAKIVDFSNSRARIYDREWFIRNLGGLGSYFQGTAGIFKQTALDVQKLLSEITPDSVIIQTDSLPAIFNSWLRALISTYPAGCTSRANNAYAFYRRQIELVATFQNPQNPQVTSCFPLYTANNFNPTSFNAADLIPPAPTTPRCNVPGTTGKLVYVGSDSVEHDVTGLSTQRVMGSGDTNFYALGSGDSIRGSHWIALDAQQAHQTINSNCDGVFVLSDAVPATSKIPSANIDLTCNNGLVGRGTSDFDFYVNGQRMGCVLLLDTHPGGSEQEILCAPQQGKALSCAQVFFQNSGLVTVSGFAIKLRFVPS</sequence>
<protein>
    <recommendedName>
        <fullName evidence="4">Chitinase</fullName>
    </recommendedName>
</protein>
<evidence type="ECO:0000256" key="1">
    <source>
        <dbReference type="SAM" id="MobiDB-lite"/>
    </source>
</evidence>
<dbReference type="SUPFAM" id="SSF51445">
    <property type="entry name" value="(Trans)glycosidases"/>
    <property type="match status" value="1"/>
</dbReference>
<keyword evidence="3" id="KW-1185">Reference proteome</keyword>
<dbReference type="Gene3D" id="3.20.20.80">
    <property type="entry name" value="Glycosidases"/>
    <property type="match status" value="1"/>
</dbReference>
<dbReference type="EMBL" id="JBANRG010000072">
    <property type="protein sequence ID" value="KAK7439520.1"/>
    <property type="molecule type" value="Genomic_DNA"/>
</dbReference>
<gene>
    <name evidence="2" type="ORF">VKT23_017449</name>
</gene>
<evidence type="ECO:0000313" key="3">
    <source>
        <dbReference type="Proteomes" id="UP001498398"/>
    </source>
</evidence>
<proteinExistence type="predicted"/>
<dbReference type="InterPro" id="IPR017853">
    <property type="entry name" value="GH"/>
</dbReference>
<feature type="compositionally biased region" description="Acidic residues" evidence="1">
    <location>
        <begin position="406"/>
        <end position="415"/>
    </location>
</feature>
<feature type="compositionally biased region" description="Acidic residues" evidence="1">
    <location>
        <begin position="377"/>
        <end position="386"/>
    </location>
</feature>
<name>A0ABR1IRU5_9AGAR</name>
<evidence type="ECO:0008006" key="4">
    <source>
        <dbReference type="Google" id="ProtNLM"/>
    </source>
</evidence>
<accession>A0ABR1IRU5</accession>
<feature type="region of interest" description="Disordered" evidence="1">
    <location>
        <begin position="360"/>
        <end position="417"/>
    </location>
</feature>
<organism evidence="2 3">
    <name type="scientific">Marasmiellus scandens</name>
    <dbReference type="NCBI Taxonomy" id="2682957"/>
    <lineage>
        <taxon>Eukaryota</taxon>
        <taxon>Fungi</taxon>
        <taxon>Dikarya</taxon>
        <taxon>Basidiomycota</taxon>
        <taxon>Agaricomycotina</taxon>
        <taxon>Agaricomycetes</taxon>
        <taxon>Agaricomycetidae</taxon>
        <taxon>Agaricales</taxon>
        <taxon>Marasmiineae</taxon>
        <taxon>Omphalotaceae</taxon>
        <taxon>Marasmiellus</taxon>
    </lineage>
</organism>
<evidence type="ECO:0000313" key="2">
    <source>
        <dbReference type="EMBL" id="KAK7439520.1"/>
    </source>
</evidence>
<dbReference type="Proteomes" id="UP001498398">
    <property type="component" value="Unassembled WGS sequence"/>
</dbReference>
<reference evidence="2 3" key="1">
    <citation type="submission" date="2024-01" db="EMBL/GenBank/DDBJ databases">
        <title>A draft genome for the cacao thread blight pathogen Marasmiellus scandens.</title>
        <authorList>
            <person name="Baruah I.K."/>
            <person name="Leung J."/>
            <person name="Bukari Y."/>
            <person name="Amoako-Attah I."/>
            <person name="Meinhardt L.W."/>
            <person name="Bailey B.A."/>
            <person name="Cohen S.P."/>
        </authorList>
    </citation>
    <scope>NUCLEOTIDE SEQUENCE [LARGE SCALE GENOMIC DNA]</scope>
    <source>
        <strain evidence="2 3">GH-19</strain>
    </source>
</reference>